<feature type="compositionally biased region" description="Basic and acidic residues" evidence="1">
    <location>
        <begin position="268"/>
        <end position="280"/>
    </location>
</feature>
<feature type="region of interest" description="Disordered" evidence="1">
    <location>
        <begin position="342"/>
        <end position="363"/>
    </location>
</feature>
<organism evidence="2 3">
    <name type="scientific">Exophiala sideris</name>
    <dbReference type="NCBI Taxonomy" id="1016849"/>
    <lineage>
        <taxon>Eukaryota</taxon>
        <taxon>Fungi</taxon>
        <taxon>Dikarya</taxon>
        <taxon>Ascomycota</taxon>
        <taxon>Pezizomycotina</taxon>
        <taxon>Eurotiomycetes</taxon>
        <taxon>Chaetothyriomycetidae</taxon>
        <taxon>Chaetothyriales</taxon>
        <taxon>Herpotrichiellaceae</taxon>
        <taxon>Exophiala</taxon>
    </lineage>
</organism>
<feature type="region of interest" description="Disordered" evidence="1">
    <location>
        <begin position="129"/>
        <end position="207"/>
    </location>
</feature>
<proteinExistence type="predicted"/>
<comment type="caution">
    <text evidence="2">The sequence shown here is derived from an EMBL/GenBank/DDBJ whole genome shotgun (WGS) entry which is preliminary data.</text>
</comment>
<feature type="compositionally biased region" description="Polar residues" evidence="1">
    <location>
        <begin position="224"/>
        <end position="246"/>
    </location>
</feature>
<feature type="compositionally biased region" description="Basic and acidic residues" evidence="1">
    <location>
        <begin position="1"/>
        <end position="11"/>
    </location>
</feature>
<protein>
    <submittedName>
        <fullName evidence="2">Uncharacterized protein</fullName>
    </submittedName>
</protein>
<reference evidence="2 3" key="1">
    <citation type="submission" date="2023-08" db="EMBL/GenBank/DDBJ databases">
        <title>Black Yeasts Isolated from many extreme environments.</title>
        <authorList>
            <person name="Coleine C."/>
            <person name="Stajich J.E."/>
            <person name="Selbmann L."/>
        </authorList>
    </citation>
    <scope>NUCLEOTIDE SEQUENCE [LARGE SCALE GENOMIC DNA]</scope>
    <source>
        <strain evidence="2 3">CCFEE 6328</strain>
    </source>
</reference>
<feature type="compositionally biased region" description="Low complexity" evidence="1">
    <location>
        <begin position="12"/>
        <end position="25"/>
    </location>
</feature>
<feature type="compositionally biased region" description="Basic and acidic residues" evidence="1">
    <location>
        <begin position="129"/>
        <end position="146"/>
    </location>
</feature>
<feature type="region of interest" description="Disordered" evidence="1">
    <location>
        <begin position="377"/>
        <end position="466"/>
    </location>
</feature>
<evidence type="ECO:0000313" key="2">
    <source>
        <dbReference type="EMBL" id="KAK5059125.1"/>
    </source>
</evidence>
<feature type="region of interest" description="Disordered" evidence="1">
    <location>
        <begin position="485"/>
        <end position="519"/>
    </location>
</feature>
<feature type="region of interest" description="Disordered" evidence="1">
    <location>
        <begin position="1"/>
        <end position="72"/>
    </location>
</feature>
<feature type="region of interest" description="Disordered" evidence="1">
    <location>
        <begin position="223"/>
        <end position="280"/>
    </location>
</feature>
<evidence type="ECO:0000256" key="1">
    <source>
        <dbReference type="SAM" id="MobiDB-lite"/>
    </source>
</evidence>
<feature type="compositionally biased region" description="Polar residues" evidence="1">
    <location>
        <begin position="178"/>
        <end position="196"/>
    </location>
</feature>
<name>A0ABR0J8R6_9EURO</name>
<feature type="region of interest" description="Disordered" evidence="1">
    <location>
        <begin position="88"/>
        <end position="116"/>
    </location>
</feature>
<dbReference type="Proteomes" id="UP001345691">
    <property type="component" value="Unassembled WGS sequence"/>
</dbReference>
<feature type="compositionally biased region" description="Polar residues" evidence="1">
    <location>
        <begin position="488"/>
        <end position="504"/>
    </location>
</feature>
<evidence type="ECO:0000313" key="3">
    <source>
        <dbReference type="Proteomes" id="UP001345691"/>
    </source>
</evidence>
<feature type="compositionally biased region" description="Basic and acidic residues" evidence="1">
    <location>
        <begin position="30"/>
        <end position="39"/>
    </location>
</feature>
<keyword evidence="3" id="KW-1185">Reference proteome</keyword>
<feature type="compositionally biased region" description="Low complexity" evidence="1">
    <location>
        <begin position="254"/>
        <end position="267"/>
    </location>
</feature>
<accession>A0ABR0J8R6</accession>
<dbReference type="EMBL" id="JAVRRF010000013">
    <property type="protein sequence ID" value="KAK5059125.1"/>
    <property type="molecule type" value="Genomic_DNA"/>
</dbReference>
<gene>
    <name evidence="2" type="ORF">LTR69_006414</name>
</gene>
<sequence>MKRRHDPDDSSSRPAPYRPARSPSPQNRHAITDPTEKYARRPRRKTRPDRYEYKSVAQRALTSRQSRKLDHKKPWAVLNDEFQAPNVSSQRLTLKPSHGPGILANAKASGPLQRQGLPDLTFTEMDFLRKKNKQDDSGRRGLDKQILKRKTHKAPNMNDEISNFFSRPENDKRKASSPLKTSHQQYETPKSSSMHMYNQHPGSADVEARWKPDDEVPMLKHFRAQSSHRPTSSHKNAATSYVSCSRSPVRKANAPTRPVARSAAAPRSYEEAKPSPAQEVRRIETPTSINPHSSASNHFFKAFTTNALLGGVEAFAQRGRPYFSLGDLKDLADERRIGSVPVHVNDSDQPRSGHSSRPCGLFMEGKDLTRDTIARAEATPLQHEGPRSSKSVLSRDCRRGRTSHIGELSVVDHEASQSAPRASKNHRIEDATGAIPVAKDAMPPQYSNYWPSSGGREPAALSGASHLSHHQLHAGIIRYDNSPEYLSRPSSRTGSQSLDQSSWWPSHGQHETSKTSATPLLPLETDTHVVESVRGRGQFSVPAAVPELRRPSAYADRWRPPERHEVLEFPLGPRHYEHEYDGVIESRRPCKFVNTASVEIGDDVANPEPSQTGHFEVVGEIGVENPVDGHNPSVSDGLDEFDIHLLQMTSPRVSPRPSMATVMPRFHEILEGEEIEKRLEEASEVAAPLYTPRQCRPQPSPVRSSYNLADASQHPSTVFSRHADYHWNDSTPRALPFQHVSGLSGLSGQIPEQPESQPYTGFSRRHVLY</sequence>